<dbReference type="RefSeq" id="WP_404609673.1">
    <property type="nucleotide sequence ID" value="NZ_JBIYDN010000015.1"/>
</dbReference>
<accession>A0ABW8MLL8</accession>
<dbReference type="Proteomes" id="UP001620514">
    <property type="component" value="Unassembled WGS sequence"/>
</dbReference>
<proteinExistence type="predicted"/>
<reference evidence="1 2" key="1">
    <citation type="submission" date="2024-10" db="EMBL/GenBank/DDBJ databases">
        <authorList>
            <person name="Deangelis K."/>
            <person name="Huntemann M."/>
            <person name="Clum A."/>
            <person name="Wang J."/>
            <person name="Palaniappan K."/>
            <person name="Ritter S."/>
            <person name="Chen I.-M."/>
            <person name="Stamatis D."/>
            <person name="Reddy T."/>
            <person name="O'Malley R."/>
            <person name="Daum C."/>
            <person name="Ng V."/>
            <person name="Ivanova N."/>
            <person name="Kyrpides N."/>
            <person name="Woyke T."/>
        </authorList>
    </citation>
    <scope>NUCLEOTIDE SEQUENCE [LARGE SCALE GENOMIC DNA]</scope>
    <source>
        <strain evidence="1 2">GAS97</strain>
    </source>
</reference>
<comment type="caution">
    <text evidence="1">The sequence shown here is derived from an EMBL/GenBank/DDBJ whole genome shotgun (WGS) entry which is preliminary data.</text>
</comment>
<name>A0ABW8MLL8_9BURK</name>
<organism evidence="1 2">
    <name type="scientific">Caballeronia udeis</name>
    <dbReference type="NCBI Taxonomy" id="1232866"/>
    <lineage>
        <taxon>Bacteria</taxon>
        <taxon>Pseudomonadati</taxon>
        <taxon>Pseudomonadota</taxon>
        <taxon>Betaproteobacteria</taxon>
        <taxon>Burkholderiales</taxon>
        <taxon>Burkholderiaceae</taxon>
        <taxon>Caballeronia</taxon>
    </lineage>
</organism>
<evidence type="ECO:0000313" key="1">
    <source>
        <dbReference type="EMBL" id="MFK4444577.1"/>
    </source>
</evidence>
<reference evidence="1 2" key="2">
    <citation type="submission" date="2024-11" db="EMBL/GenBank/DDBJ databases">
        <title>Using genomics to understand microbial adaptation to soil warming.</title>
        <authorList>
            <person name="Deangelis K.M. PhD."/>
        </authorList>
    </citation>
    <scope>NUCLEOTIDE SEQUENCE [LARGE SCALE GENOMIC DNA]</scope>
    <source>
        <strain evidence="1 2">GAS97</strain>
    </source>
</reference>
<sequence length="88" mass="9809">MPRLPALKQNKNSPLIIGPMPQLIELRQSSDLKIGLGRRAPQSTIRRLSVYSSDNITNNLQALLDGNLMGFSDRLHAKTGLLRKSRCI</sequence>
<gene>
    <name evidence="1" type="ORF">ABH943_004599</name>
</gene>
<keyword evidence="2" id="KW-1185">Reference proteome</keyword>
<protein>
    <submittedName>
        <fullName evidence="1">Uncharacterized protein</fullName>
    </submittedName>
</protein>
<dbReference type="EMBL" id="JBIYDN010000015">
    <property type="protein sequence ID" value="MFK4444577.1"/>
    <property type="molecule type" value="Genomic_DNA"/>
</dbReference>
<evidence type="ECO:0000313" key="2">
    <source>
        <dbReference type="Proteomes" id="UP001620514"/>
    </source>
</evidence>